<comment type="subcellular location">
    <subcellularLocation>
        <location evidence="1">Membrane</location>
        <topology evidence="1">Multi-pass membrane protein</topology>
    </subcellularLocation>
</comment>
<proteinExistence type="inferred from homology"/>
<feature type="non-terminal residue" evidence="8">
    <location>
        <position position="1"/>
    </location>
</feature>
<organism evidence="8 9">
    <name type="scientific">Polarella glacialis</name>
    <name type="common">Dinoflagellate</name>
    <dbReference type="NCBI Taxonomy" id="89957"/>
    <lineage>
        <taxon>Eukaryota</taxon>
        <taxon>Sar</taxon>
        <taxon>Alveolata</taxon>
        <taxon>Dinophyceae</taxon>
        <taxon>Suessiales</taxon>
        <taxon>Suessiaceae</taxon>
        <taxon>Polarella</taxon>
    </lineage>
</organism>
<evidence type="ECO:0000256" key="7">
    <source>
        <dbReference type="SAM" id="Phobius"/>
    </source>
</evidence>
<comment type="caution">
    <text evidence="8">The sequence shown here is derived from an EMBL/GenBank/DDBJ whole genome shotgun (WGS) entry which is preliminary data.</text>
</comment>
<evidence type="ECO:0000256" key="5">
    <source>
        <dbReference type="ARBA" id="ARBA00022989"/>
    </source>
</evidence>
<dbReference type="InterPro" id="IPR009262">
    <property type="entry name" value="SLC35_F1/F2/F6"/>
</dbReference>
<evidence type="ECO:0000256" key="3">
    <source>
        <dbReference type="ARBA" id="ARBA00022448"/>
    </source>
</evidence>
<dbReference type="InterPro" id="IPR052221">
    <property type="entry name" value="SLC35F_Transporter"/>
</dbReference>
<dbReference type="Pfam" id="PF06027">
    <property type="entry name" value="SLC35F"/>
    <property type="match status" value="1"/>
</dbReference>
<dbReference type="EMBL" id="CAJNNW010032859">
    <property type="protein sequence ID" value="CAE8715764.1"/>
    <property type="molecule type" value="Genomic_DNA"/>
</dbReference>
<evidence type="ECO:0000313" key="9">
    <source>
        <dbReference type="Proteomes" id="UP000626109"/>
    </source>
</evidence>
<dbReference type="PANTHER" id="PTHR14233:SF4">
    <property type="entry name" value="SOLUTE CARRIER FAMILY 35 MEMBER F2"/>
    <property type="match status" value="1"/>
</dbReference>
<dbReference type="PANTHER" id="PTHR14233">
    <property type="entry name" value="DUF914-RELATED"/>
    <property type="match status" value="1"/>
</dbReference>
<gene>
    <name evidence="8" type="ORF">PGLA2088_LOCUS38747</name>
</gene>
<dbReference type="GO" id="GO:0022857">
    <property type="term" value="F:transmembrane transporter activity"/>
    <property type="evidence" value="ECO:0007669"/>
    <property type="project" value="InterPro"/>
</dbReference>
<keyword evidence="5 7" id="KW-1133">Transmembrane helix</keyword>
<comment type="similarity">
    <text evidence="2">Belongs to the SLC35F solute transporter family.</text>
</comment>
<evidence type="ECO:0000313" key="8">
    <source>
        <dbReference type="EMBL" id="CAE8715764.1"/>
    </source>
</evidence>
<dbReference type="Proteomes" id="UP000626109">
    <property type="component" value="Unassembled WGS sequence"/>
</dbReference>
<evidence type="ECO:0000256" key="2">
    <source>
        <dbReference type="ARBA" id="ARBA00007863"/>
    </source>
</evidence>
<name>A0A813L3L8_POLGL</name>
<reference evidence="8" key="1">
    <citation type="submission" date="2021-02" db="EMBL/GenBank/DDBJ databases">
        <authorList>
            <person name="Dougan E. K."/>
            <person name="Rhodes N."/>
            <person name="Thang M."/>
            <person name="Chan C."/>
        </authorList>
    </citation>
    <scope>NUCLEOTIDE SEQUENCE</scope>
</reference>
<evidence type="ECO:0000256" key="6">
    <source>
        <dbReference type="ARBA" id="ARBA00023136"/>
    </source>
</evidence>
<dbReference type="GO" id="GO:0016020">
    <property type="term" value="C:membrane"/>
    <property type="evidence" value="ECO:0007669"/>
    <property type="project" value="UniProtKB-SubCell"/>
</dbReference>
<feature type="transmembrane region" description="Helical" evidence="7">
    <location>
        <begin position="6"/>
        <end position="26"/>
    </location>
</feature>
<protein>
    <submittedName>
        <fullName evidence="8">Uncharacterized protein</fullName>
    </submittedName>
</protein>
<accession>A0A813L3L8</accession>
<dbReference type="AlphaFoldDB" id="A0A813L3L8"/>
<sequence>FQLCLFGMYVLTSVFLVSADAALFNLSLLTSDVYSVLFSYIVQHQRFGWTYAAAFATTLTGLVLYHTQPAVTCAASVATALGGDGLLGPALQ</sequence>
<evidence type="ECO:0000256" key="4">
    <source>
        <dbReference type="ARBA" id="ARBA00022692"/>
    </source>
</evidence>
<feature type="transmembrane region" description="Helical" evidence="7">
    <location>
        <begin position="47"/>
        <end position="65"/>
    </location>
</feature>
<keyword evidence="3" id="KW-0813">Transport</keyword>
<keyword evidence="4 7" id="KW-0812">Transmembrane</keyword>
<keyword evidence="6 7" id="KW-0472">Membrane</keyword>
<evidence type="ECO:0000256" key="1">
    <source>
        <dbReference type="ARBA" id="ARBA00004141"/>
    </source>
</evidence>